<dbReference type="RefSeq" id="WP_119546044.1">
    <property type="nucleotide sequence ID" value="NZ_QXIR01000006.1"/>
</dbReference>
<evidence type="ECO:0000256" key="8">
    <source>
        <dbReference type="ARBA" id="ARBA00049244"/>
    </source>
</evidence>
<evidence type="ECO:0000256" key="7">
    <source>
        <dbReference type="ARBA" id="ARBA00023125"/>
    </source>
</evidence>
<comment type="similarity">
    <text evidence="1">Belongs to the DNA polymerase type-A family.</text>
</comment>
<evidence type="ECO:0000256" key="1">
    <source>
        <dbReference type="ARBA" id="ARBA00007705"/>
    </source>
</evidence>
<dbReference type="GO" id="GO:0003887">
    <property type="term" value="F:DNA-directed DNA polymerase activity"/>
    <property type="evidence" value="ECO:0007669"/>
    <property type="project" value="UniProtKB-KW"/>
</dbReference>
<dbReference type="Gene3D" id="3.30.70.370">
    <property type="match status" value="1"/>
</dbReference>
<dbReference type="EC" id="2.7.7.7" evidence="2"/>
<keyword evidence="6" id="KW-0239">DNA-directed DNA polymerase</keyword>
<organism evidence="10 11">
    <name type="scientific">Bacillus salacetis</name>
    <dbReference type="NCBI Taxonomy" id="2315464"/>
    <lineage>
        <taxon>Bacteria</taxon>
        <taxon>Bacillati</taxon>
        <taxon>Bacillota</taxon>
        <taxon>Bacilli</taxon>
        <taxon>Bacillales</taxon>
        <taxon>Bacillaceae</taxon>
        <taxon>Bacillus</taxon>
    </lineage>
</organism>
<comment type="catalytic activity">
    <reaction evidence="8">
        <text>DNA(n) + a 2'-deoxyribonucleoside 5'-triphosphate = DNA(n+1) + diphosphate</text>
        <dbReference type="Rhea" id="RHEA:22508"/>
        <dbReference type="Rhea" id="RHEA-COMP:17339"/>
        <dbReference type="Rhea" id="RHEA-COMP:17340"/>
        <dbReference type="ChEBI" id="CHEBI:33019"/>
        <dbReference type="ChEBI" id="CHEBI:61560"/>
        <dbReference type="ChEBI" id="CHEBI:173112"/>
        <dbReference type="EC" id="2.7.7.7"/>
    </reaction>
</comment>
<dbReference type="GO" id="GO:0006261">
    <property type="term" value="P:DNA-templated DNA replication"/>
    <property type="evidence" value="ECO:0007669"/>
    <property type="project" value="InterPro"/>
</dbReference>
<dbReference type="GO" id="GO:0003677">
    <property type="term" value="F:DNA binding"/>
    <property type="evidence" value="ECO:0007669"/>
    <property type="project" value="UniProtKB-KW"/>
</dbReference>
<evidence type="ECO:0000256" key="4">
    <source>
        <dbReference type="ARBA" id="ARBA00022695"/>
    </source>
</evidence>
<protein>
    <recommendedName>
        <fullName evidence="2">DNA-directed DNA polymerase</fullName>
        <ecNumber evidence="2">2.7.7.7</ecNumber>
    </recommendedName>
</protein>
<dbReference type="PANTHER" id="PTHR10133:SF27">
    <property type="entry name" value="DNA POLYMERASE NU"/>
    <property type="match status" value="1"/>
</dbReference>
<evidence type="ECO:0000256" key="5">
    <source>
        <dbReference type="ARBA" id="ARBA00022705"/>
    </source>
</evidence>
<accession>A0A3A1R567</accession>
<evidence type="ECO:0000256" key="6">
    <source>
        <dbReference type="ARBA" id="ARBA00022932"/>
    </source>
</evidence>
<dbReference type="CDD" id="cd08642">
    <property type="entry name" value="DNA_pol_A_pol_I_A"/>
    <property type="match status" value="1"/>
</dbReference>
<dbReference type="Pfam" id="PF00476">
    <property type="entry name" value="DNA_pol_A"/>
    <property type="match status" value="1"/>
</dbReference>
<dbReference type="SUPFAM" id="SSF53098">
    <property type="entry name" value="Ribonuclease H-like"/>
    <property type="match status" value="1"/>
</dbReference>
<keyword evidence="4" id="KW-0548">Nucleotidyltransferase</keyword>
<reference evidence="10 11" key="1">
    <citation type="submission" date="2018-09" db="EMBL/GenBank/DDBJ databases">
        <title>Bacillus saliacetes sp. nov., isolated from Thai shrimp paste (Ka-pi).</title>
        <authorList>
            <person name="Daroonpunt R."/>
            <person name="Tanasupawat S."/>
            <person name="Yiamsombut S."/>
        </authorList>
    </citation>
    <scope>NUCLEOTIDE SEQUENCE [LARGE SCALE GENOMIC DNA]</scope>
    <source>
        <strain evidence="10 11">SKP7-4</strain>
    </source>
</reference>
<dbReference type="Gene3D" id="1.10.150.20">
    <property type="entry name" value="5' to 3' exonuclease, C-terminal subdomain"/>
    <property type="match status" value="1"/>
</dbReference>
<evidence type="ECO:0000259" key="9">
    <source>
        <dbReference type="SMART" id="SM00482"/>
    </source>
</evidence>
<evidence type="ECO:0000256" key="3">
    <source>
        <dbReference type="ARBA" id="ARBA00022679"/>
    </source>
</evidence>
<gene>
    <name evidence="10" type="ORF">D3H55_06155</name>
</gene>
<keyword evidence="7" id="KW-0238">DNA-binding</keyword>
<feature type="domain" description="DNA-directed DNA polymerase family A palm" evidence="9">
    <location>
        <begin position="367"/>
        <end position="614"/>
    </location>
</feature>
<dbReference type="AlphaFoldDB" id="A0A3A1R567"/>
<evidence type="ECO:0000313" key="11">
    <source>
        <dbReference type="Proteomes" id="UP000265801"/>
    </source>
</evidence>
<comment type="caution">
    <text evidence="10">The sequence shown here is derived from an EMBL/GenBank/DDBJ whole genome shotgun (WGS) entry which is preliminary data.</text>
</comment>
<keyword evidence="5" id="KW-0235">DNA replication</keyword>
<dbReference type="GO" id="GO:0006302">
    <property type="term" value="P:double-strand break repair"/>
    <property type="evidence" value="ECO:0007669"/>
    <property type="project" value="TreeGrafter"/>
</dbReference>
<dbReference type="InterPro" id="IPR012337">
    <property type="entry name" value="RNaseH-like_sf"/>
</dbReference>
<dbReference type="Proteomes" id="UP000265801">
    <property type="component" value="Unassembled WGS sequence"/>
</dbReference>
<name>A0A3A1R567_9BACI</name>
<sequence>MKLLSIDIETYSSVDLIKSGVYAYCESSDFEILLIAYAFDDEEVQIVDLASGEKMPADILKAMTDPKIIKTAYNANFERTCLAKYFHQPMPPDQWRCSSVHALMLGLPGYLDGVAKCLRLKDQKMKEGKALIRYFSVPCKATKVNGGRTRNLPEHDPDKWATFIDYCKQDVEVERQIRKKLESFPIPKVEQKLWELDQKINDEGVFIDSILVENALRADKAFQDKLFEEAVRLTGLENPNSPAQLKGWLLKQGLEVNSLAKKNVEALMSEVENQEVKRLLELRQAMSKTSVKKYEAMERSICTDQRIRGLLQFYGANRTGRWAGRLVQIHNLPRNSLKDLQIARDLLKSGSYDALELLFESVSDVLSQLIRTAFIPSKSHRFVVADFSAIEARVIAWLAGERWRMDVFQSHGKIYEASAAQMFKVPIETIDKGSPLRQKGKIAELALGYGGSKGALMQMGALEMGLSEDELPELVSAWREANPNIVKLWWGIEAAAIKAVKEKVVVKMQYGLTFHYIKGILFITLPSGRSLAYVRPRIGVDERFGKEQLTYEGTEQGSKQWGRIPTYGGKLTENIIQAIARDCLAVSMLRLDEAGYRINFHVHDEVILDVPITTGSMEEVENIMGQSIDWAPGLPLGADSFETFYYKKD</sequence>
<dbReference type="InterPro" id="IPR043502">
    <property type="entry name" value="DNA/RNA_pol_sf"/>
</dbReference>
<proteinExistence type="inferred from homology"/>
<keyword evidence="3" id="KW-0808">Transferase</keyword>
<dbReference type="OrthoDB" id="9764911at2"/>
<dbReference type="PROSITE" id="PS00447">
    <property type="entry name" value="DNA_POLYMERASE_A"/>
    <property type="match status" value="1"/>
</dbReference>
<dbReference type="SMART" id="SM00482">
    <property type="entry name" value="POLAc"/>
    <property type="match status" value="1"/>
</dbReference>
<dbReference type="InterPro" id="IPR019760">
    <property type="entry name" value="DNA-dir_DNA_pol_A_CS"/>
</dbReference>
<dbReference type="EMBL" id="QXIR01000006">
    <property type="protein sequence ID" value="RIW36040.1"/>
    <property type="molecule type" value="Genomic_DNA"/>
</dbReference>
<dbReference type="InterPro" id="IPR002298">
    <property type="entry name" value="DNA_polymerase_A"/>
</dbReference>
<dbReference type="PANTHER" id="PTHR10133">
    <property type="entry name" value="DNA POLYMERASE I"/>
    <property type="match status" value="1"/>
</dbReference>
<dbReference type="InterPro" id="IPR001098">
    <property type="entry name" value="DNA-dir_DNA_pol_A_palm_dom"/>
</dbReference>
<dbReference type="SUPFAM" id="SSF56672">
    <property type="entry name" value="DNA/RNA polymerases"/>
    <property type="match status" value="1"/>
</dbReference>
<evidence type="ECO:0000313" key="10">
    <source>
        <dbReference type="EMBL" id="RIW36040.1"/>
    </source>
</evidence>
<evidence type="ECO:0000256" key="2">
    <source>
        <dbReference type="ARBA" id="ARBA00012417"/>
    </source>
</evidence>
<keyword evidence="11" id="KW-1185">Reference proteome</keyword>